<feature type="region of interest" description="Disordered" evidence="1">
    <location>
        <begin position="239"/>
        <end position="262"/>
    </location>
</feature>
<protein>
    <submittedName>
        <fullName evidence="2">Uncharacterized protein</fullName>
    </submittedName>
</protein>
<comment type="caution">
    <text evidence="2">The sequence shown here is derived from an EMBL/GenBank/DDBJ whole genome shotgun (WGS) entry which is preliminary data.</text>
</comment>
<reference evidence="2 3" key="1">
    <citation type="submission" date="2019-07" db="EMBL/GenBank/DDBJ databases">
        <title>Rufibacter sp. nov., isolated from lake sediment.</title>
        <authorList>
            <person name="Qu J.-H."/>
        </authorList>
    </citation>
    <scope>NUCLEOTIDE SEQUENCE [LARGE SCALE GENOMIC DNA]</scope>
    <source>
        <strain evidence="2 3">NBS58-1</strain>
    </source>
</reference>
<dbReference type="OrthoDB" id="1488184at2"/>
<evidence type="ECO:0000256" key="1">
    <source>
        <dbReference type="SAM" id="MobiDB-lite"/>
    </source>
</evidence>
<sequence>MHLIRKQIVEVEMPALEPALDLQQRVSRLVQERLNPALSAQFDRLAGPDQILRLDQVVLTVQVTDVASLGDELVSQVLQSFDQAFHRSAPEEALDQPWDWGGNRAISSGKRKEDPLPGGLTQVTAEEATGEAFLFFLQKGHLPWWAFWGSFEDFTAKTENFLAKKTKPQLQEFLRQVFQTKDAVARLAYQFPVDFLRALVRSLPEEVTTSGRLPQIVATLPPEVRVIWEQAGLALPQNYKKPNADQQSSSAPVSAEKNQAPAEETEGLYLQNAGLVLLAPFLETYLGTGGLVADHQLRDPSAAVHWLQYLVTGQDRTTEPELLLNKILCGVPLDTPVPAQVRLTSVCEKEAENVLRAVIRYWAVLKNTSPTGLRESFLQRDGRLTRKPDGDWLLQVEQKSYDMLLESLPWSYSLVKLPWMPQALWVDWA</sequence>
<gene>
    <name evidence="2" type="ORF">FOA19_16155</name>
</gene>
<accession>A0A5B6TF49</accession>
<evidence type="ECO:0000313" key="3">
    <source>
        <dbReference type="Proteomes" id="UP000324133"/>
    </source>
</evidence>
<dbReference type="Pfam" id="PF19268">
    <property type="entry name" value="CIS_TMP"/>
    <property type="match status" value="2"/>
</dbReference>
<evidence type="ECO:0000313" key="2">
    <source>
        <dbReference type="EMBL" id="KAA3438748.1"/>
    </source>
</evidence>
<name>A0A5B6TF49_9BACT</name>
<dbReference type="InterPro" id="IPR045538">
    <property type="entry name" value="CIS_TMP"/>
</dbReference>
<dbReference type="Proteomes" id="UP000324133">
    <property type="component" value="Unassembled WGS sequence"/>
</dbReference>
<proteinExistence type="predicted"/>
<organism evidence="2 3">
    <name type="scientific">Rufibacter hautae</name>
    <dbReference type="NCBI Taxonomy" id="2595005"/>
    <lineage>
        <taxon>Bacteria</taxon>
        <taxon>Pseudomonadati</taxon>
        <taxon>Bacteroidota</taxon>
        <taxon>Cytophagia</taxon>
        <taxon>Cytophagales</taxon>
        <taxon>Hymenobacteraceae</taxon>
        <taxon>Rufibacter</taxon>
    </lineage>
</organism>
<keyword evidence="3" id="KW-1185">Reference proteome</keyword>
<dbReference type="AlphaFoldDB" id="A0A5B6TF49"/>
<dbReference type="RefSeq" id="WP_149091804.1">
    <property type="nucleotide sequence ID" value="NZ_VKKY01000002.1"/>
</dbReference>
<dbReference type="EMBL" id="VKKY01000002">
    <property type="protein sequence ID" value="KAA3438748.1"/>
    <property type="molecule type" value="Genomic_DNA"/>
</dbReference>